<dbReference type="SUPFAM" id="SSF52374">
    <property type="entry name" value="Nucleotidylyl transferase"/>
    <property type="match status" value="1"/>
</dbReference>
<comment type="caution">
    <text evidence="10">The sequence shown here is derived from an EMBL/GenBank/DDBJ whole genome shotgun (WGS) entry which is preliminary data.</text>
</comment>
<evidence type="ECO:0000256" key="5">
    <source>
        <dbReference type="ARBA" id="ARBA00022840"/>
    </source>
</evidence>
<keyword evidence="4 8" id="KW-0547">Nucleotide-binding</keyword>
<evidence type="ECO:0000256" key="7">
    <source>
        <dbReference type="ARBA" id="ARBA00023146"/>
    </source>
</evidence>
<dbReference type="OrthoDB" id="15954at2759"/>
<dbReference type="GO" id="GO:0005524">
    <property type="term" value="F:ATP binding"/>
    <property type="evidence" value="ECO:0007669"/>
    <property type="project" value="UniProtKB-KW"/>
</dbReference>
<dbReference type="InterPro" id="IPR001412">
    <property type="entry name" value="aa-tRNA-synth_I_CS"/>
</dbReference>
<dbReference type="GO" id="GO:0004823">
    <property type="term" value="F:leucine-tRNA ligase activity"/>
    <property type="evidence" value="ECO:0007669"/>
    <property type="project" value="UniProtKB-EC"/>
</dbReference>
<evidence type="ECO:0000256" key="6">
    <source>
        <dbReference type="ARBA" id="ARBA00022917"/>
    </source>
</evidence>
<evidence type="ECO:0000259" key="9">
    <source>
        <dbReference type="Pfam" id="PF09334"/>
    </source>
</evidence>
<dbReference type="PROSITE" id="PS00178">
    <property type="entry name" value="AA_TRNA_LIGASE_I"/>
    <property type="match status" value="1"/>
</dbReference>
<evidence type="ECO:0000256" key="2">
    <source>
        <dbReference type="ARBA" id="ARBA00013164"/>
    </source>
</evidence>
<dbReference type="PANTHER" id="PTHR43740">
    <property type="entry name" value="LEUCYL-TRNA SYNTHETASE"/>
    <property type="match status" value="1"/>
</dbReference>
<dbReference type="InterPro" id="IPR002302">
    <property type="entry name" value="Leu-tRNA-ligase"/>
</dbReference>
<dbReference type="Pfam" id="PF09334">
    <property type="entry name" value="tRNA-synt_1g"/>
    <property type="match status" value="1"/>
</dbReference>
<comment type="similarity">
    <text evidence="1 8">Belongs to the class-I aminoacyl-tRNA synthetase family.</text>
</comment>
<dbReference type="PANTHER" id="PTHR43740:SF2">
    <property type="entry name" value="LEUCINE--TRNA LIGASE, MITOCHONDRIAL"/>
    <property type="match status" value="1"/>
</dbReference>
<protein>
    <recommendedName>
        <fullName evidence="2">leucine--tRNA ligase</fullName>
        <ecNumber evidence="2">6.1.1.4</ecNumber>
    </recommendedName>
</protein>
<name>A0A3S5FDN9_9PLAT</name>
<evidence type="ECO:0000256" key="1">
    <source>
        <dbReference type="ARBA" id="ARBA00005594"/>
    </source>
</evidence>
<proteinExistence type="inferred from homology"/>
<dbReference type="PRINTS" id="PR00985">
    <property type="entry name" value="TRNASYNTHLEU"/>
</dbReference>
<evidence type="ECO:0000256" key="4">
    <source>
        <dbReference type="ARBA" id="ARBA00022741"/>
    </source>
</evidence>
<sequence length="299" mass="34795">MWLPLRFCRAYLCETRLSWDTCHDRKKFFILSMFPYPSGNLHMGHLRVYTVADVLARFYRLLGYSVIQPMGWDSFGLPAENAAIDKGALPKEWTYKSQFDSDMLLSINWDKELSTCDPNYYKWTQYIFTQLFHRGLAYQRFAKVNWDPVDETVLADELVDNDGRSWRSGAVVERKSLRQWYFRTSLYSQSLLDSLSTIQGMQWRDVINLQKGWLGSLTHTLVEFDLIPASLPVKKASTQITPSDSAEQSLQGQRISVFHLHPSLIVADAFDFLSVGPDSPYWSEKFRRVSSLYYTIFIL</sequence>
<keyword evidence="3 8" id="KW-0436">Ligase</keyword>
<evidence type="ECO:0000313" key="11">
    <source>
        <dbReference type="Proteomes" id="UP000784294"/>
    </source>
</evidence>
<dbReference type="GO" id="GO:0006429">
    <property type="term" value="P:leucyl-tRNA aminoacylation"/>
    <property type="evidence" value="ECO:0007669"/>
    <property type="project" value="InterPro"/>
</dbReference>
<dbReference type="InterPro" id="IPR014729">
    <property type="entry name" value="Rossmann-like_a/b/a_fold"/>
</dbReference>
<keyword evidence="5 8" id="KW-0067">ATP-binding</keyword>
<keyword evidence="11" id="KW-1185">Reference proteome</keyword>
<dbReference type="GO" id="GO:0005739">
    <property type="term" value="C:mitochondrion"/>
    <property type="evidence" value="ECO:0007669"/>
    <property type="project" value="TreeGrafter"/>
</dbReference>
<feature type="domain" description="Methionyl/Leucyl tRNA synthetase" evidence="9">
    <location>
        <begin position="29"/>
        <end position="160"/>
    </location>
</feature>
<dbReference type="EC" id="6.1.1.4" evidence="2"/>
<reference evidence="10" key="1">
    <citation type="submission" date="2018-11" db="EMBL/GenBank/DDBJ databases">
        <authorList>
            <consortium name="Pathogen Informatics"/>
        </authorList>
    </citation>
    <scope>NUCLEOTIDE SEQUENCE</scope>
</reference>
<keyword evidence="7 8" id="KW-0030">Aminoacyl-tRNA synthetase</keyword>
<evidence type="ECO:0000313" key="10">
    <source>
        <dbReference type="EMBL" id="VEL20033.1"/>
    </source>
</evidence>
<dbReference type="Proteomes" id="UP000784294">
    <property type="component" value="Unassembled WGS sequence"/>
</dbReference>
<dbReference type="Gene3D" id="3.40.50.620">
    <property type="entry name" value="HUPs"/>
    <property type="match status" value="1"/>
</dbReference>
<organism evidence="10 11">
    <name type="scientific">Protopolystoma xenopodis</name>
    <dbReference type="NCBI Taxonomy" id="117903"/>
    <lineage>
        <taxon>Eukaryota</taxon>
        <taxon>Metazoa</taxon>
        <taxon>Spiralia</taxon>
        <taxon>Lophotrochozoa</taxon>
        <taxon>Platyhelminthes</taxon>
        <taxon>Monogenea</taxon>
        <taxon>Polyopisthocotylea</taxon>
        <taxon>Polystomatidea</taxon>
        <taxon>Polystomatidae</taxon>
        <taxon>Protopolystoma</taxon>
    </lineage>
</organism>
<dbReference type="AlphaFoldDB" id="A0A3S5FDN9"/>
<keyword evidence="6 8" id="KW-0648">Protein biosynthesis</keyword>
<dbReference type="InterPro" id="IPR015413">
    <property type="entry name" value="Methionyl/Leucyl_tRNA_Synth"/>
</dbReference>
<dbReference type="GO" id="GO:0032543">
    <property type="term" value="P:mitochondrial translation"/>
    <property type="evidence" value="ECO:0007669"/>
    <property type="project" value="TreeGrafter"/>
</dbReference>
<dbReference type="EMBL" id="CAAALY010044411">
    <property type="protein sequence ID" value="VEL20033.1"/>
    <property type="molecule type" value="Genomic_DNA"/>
</dbReference>
<evidence type="ECO:0000256" key="8">
    <source>
        <dbReference type="RuleBase" id="RU363039"/>
    </source>
</evidence>
<evidence type="ECO:0000256" key="3">
    <source>
        <dbReference type="ARBA" id="ARBA00022598"/>
    </source>
</evidence>
<gene>
    <name evidence="10" type="ORF">PXEA_LOCUS13473</name>
</gene>
<accession>A0A3S5FDN9</accession>